<feature type="compositionally biased region" description="Basic and acidic residues" evidence="1">
    <location>
        <begin position="50"/>
        <end position="92"/>
    </location>
</feature>
<organism evidence="2 3">
    <name type="scientific">Steinernema carpocapsae</name>
    <name type="common">Entomopathogenic nematode</name>
    <dbReference type="NCBI Taxonomy" id="34508"/>
    <lineage>
        <taxon>Eukaryota</taxon>
        <taxon>Metazoa</taxon>
        <taxon>Ecdysozoa</taxon>
        <taxon>Nematoda</taxon>
        <taxon>Chromadorea</taxon>
        <taxon>Rhabditida</taxon>
        <taxon>Tylenchina</taxon>
        <taxon>Panagrolaimomorpha</taxon>
        <taxon>Strongyloidoidea</taxon>
        <taxon>Steinernematidae</taxon>
        <taxon>Steinernema</taxon>
    </lineage>
</organism>
<name>A0A4U5PEL2_STECR</name>
<feature type="region of interest" description="Disordered" evidence="1">
    <location>
        <begin position="460"/>
        <end position="520"/>
    </location>
</feature>
<evidence type="ECO:0000313" key="3">
    <source>
        <dbReference type="Proteomes" id="UP000298663"/>
    </source>
</evidence>
<gene>
    <name evidence="2" type="ORF">L596_009110</name>
</gene>
<comment type="caution">
    <text evidence="2">The sequence shown here is derived from an EMBL/GenBank/DDBJ whole genome shotgun (WGS) entry which is preliminary data.</text>
</comment>
<reference evidence="2 3" key="1">
    <citation type="journal article" date="2015" name="Genome Biol.">
        <title>Comparative genomics of Steinernema reveals deeply conserved gene regulatory networks.</title>
        <authorList>
            <person name="Dillman A.R."/>
            <person name="Macchietto M."/>
            <person name="Porter C.F."/>
            <person name="Rogers A."/>
            <person name="Williams B."/>
            <person name="Antoshechkin I."/>
            <person name="Lee M.M."/>
            <person name="Goodwin Z."/>
            <person name="Lu X."/>
            <person name="Lewis E.E."/>
            <person name="Goodrich-Blair H."/>
            <person name="Stock S.P."/>
            <person name="Adams B.J."/>
            <person name="Sternberg P.W."/>
            <person name="Mortazavi A."/>
        </authorList>
    </citation>
    <scope>NUCLEOTIDE SEQUENCE [LARGE SCALE GENOMIC DNA]</scope>
    <source>
        <strain evidence="2 3">ALL</strain>
    </source>
</reference>
<feature type="compositionally biased region" description="Acidic residues" evidence="1">
    <location>
        <begin position="113"/>
        <end position="138"/>
    </location>
</feature>
<feature type="compositionally biased region" description="Polar residues" evidence="1">
    <location>
        <begin position="233"/>
        <end position="244"/>
    </location>
</feature>
<accession>A0A4U5PEL2</accession>
<dbReference type="STRING" id="34508.A0A4U5PEL2"/>
<feature type="compositionally biased region" description="Acidic residues" evidence="1">
    <location>
        <begin position="35"/>
        <end position="48"/>
    </location>
</feature>
<evidence type="ECO:0000256" key="1">
    <source>
        <dbReference type="SAM" id="MobiDB-lite"/>
    </source>
</evidence>
<feature type="compositionally biased region" description="Basic and acidic residues" evidence="1">
    <location>
        <begin position="264"/>
        <end position="280"/>
    </location>
</feature>
<proteinExistence type="predicted"/>
<sequence length="520" mass="58770">MGFRRRLYKLLRRLPRFLGLKKSESQNRESLDNEAALEDTTQDEDAAPELEPKLERSKTGRTSPEKKQLSGEANGEKPEDPSETTIAERKLLCESSAQSEKVSMNEVLAAKEIEEEEEDDEDDDEDDDGEDDEEEDEANEKRSREDVTSKTVEKAKVSNARKFSKKDLKTELKTEDRKKESTLSNSKEKCGKPLKTEGRKKKTTPVSSKEQFGQLRTPVSSKEKLVVEPPKINVSSTQVTSKRPSTPYPAKPKREPRRSAAKSSPEEPKIVKDSVLEKRATQVSLAKSAREASPKPEKIKQDGNTEVSTVDLNKYLLEIGGEDFHWDFYCAADDAPSETEDVTGPSSAEKVTEGVTDQQIKSVWKVDHSCELSAMKMKLPKDRPKYKRLRFVRTAQMYNCPSFAQQTHKRVLRNRHDAWRRFGPLAKIHEIGGWAFDISSSSHRIAHAYYRIEPGTKASSMPVLPPIMNESQLLKRPMVTSKRSSTGRKSERSHRGKKCDDHADPETSPTKRGGDSGRHE</sequence>
<feature type="compositionally biased region" description="Basic and acidic residues" evidence="1">
    <location>
        <begin position="288"/>
        <end position="303"/>
    </location>
</feature>
<dbReference type="EMBL" id="AZBU02000002">
    <property type="protein sequence ID" value="TKR94878.1"/>
    <property type="molecule type" value="Genomic_DNA"/>
</dbReference>
<dbReference type="Proteomes" id="UP000298663">
    <property type="component" value="Unassembled WGS sequence"/>
</dbReference>
<feature type="compositionally biased region" description="Basic and acidic residues" evidence="1">
    <location>
        <begin position="165"/>
        <end position="197"/>
    </location>
</feature>
<dbReference type="OrthoDB" id="5832592at2759"/>
<keyword evidence="3" id="KW-1185">Reference proteome</keyword>
<feature type="region of interest" description="Disordered" evidence="1">
    <location>
        <begin position="20"/>
        <end position="304"/>
    </location>
</feature>
<dbReference type="AlphaFoldDB" id="A0A4U5PEL2"/>
<reference evidence="2 3" key="2">
    <citation type="journal article" date="2019" name="G3 (Bethesda)">
        <title>Hybrid Assembly of the Genome of the Entomopathogenic Nematode Steinernema carpocapsae Identifies the X-Chromosome.</title>
        <authorList>
            <person name="Serra L."/>
            <person name="Macchietto M."/>
            <person name="Macias-Munoz A."/>
            <person name="McGill C.J."/>
            <person name="Rodriguez I.M."/>
            <person name="Rodriguez B."/>
            <person name="Murad R."/>
            <person name="Mortazavi A."/>
        </authorList>
    </citation>
    <scope>NUCLEOTIDE SEQUENCE [LARGE SCALE GENOMIC DNA]</scope>
    <source>
        <strain evidence="2 3">ALL</strain>
    </source>
</reference>
<protein>
    <submittedName>
        <fullName evidence="2">Uncharacterized protein</fullName>
    </submittedName>
</protein>
<feature type="compositionally biased region" description="Basic and acidic residues" evidence="1">
    <location>
        <begin position="139"/>
        <end position="156"/>
    </location>
</feature>
<feature type="compositionally biased region" description="Basic and acidic residues" evidence="1">
    <location>
        <begin position="21"/>
        <end position="31"/>
    </location>
</feature>
<evidence type="ECO:0000313" key="2">
    <source>
        <dbReference type="EMBL" id="TKR94878.1"/>
    </source>
</evidence>